<name>A0A376LKT1_ECOLX</name>
<evidence type="ECO:0000313" key="1">
    <source>
        <dbReference type="EMBL" id="STF44878.1"/>
    </source>
</evidence>
<protein>
    <submittedName>
        <fullName evidence="1">Uncharacterized protein</fullName>
    </submittedName>
</protein>
<dbReference type="EMBL" id="UGAB01000002">
    <property type="protein sequence ID" value="STF44878.1"/>
    <property type="molecule type" value="Genomic_DNA"/>
</dbReference>
<dbReference type="Proteomes" id="UP000254877">
    <property type="component" value="Unassembled WGS sequence"/>
</dbReference>
<organism evidence="1 2">
    <name type="scientific">Escherichia coli</name>
    <dbReference type="NCBI Taxonomy" id="562"/>
    <lineage>
        <taxon>Bacteria</taxon>
        <taxon>Pseudomonadati</taxon>
        <taxon>Pseudomonadota</taxon>
        <taxon>Gammaproteobacteria</taxon>
        <taxon>Enterobacterales</taxon>
        <taxon>Enterobacteriaceae</taxon>
        <taxon>Escherichia</taxon>
    </lineage>
</organism>
<accession>A0A376LKT1</accession>
<gene>
    <name evidence="1" type="ORF">NCTC7928_05628</name>
</gene>
<proteinExistence type="predicted"/>
<sequence length="81" mass="9459">MIEGISNKSLNTACVDGGLLYKVTFTQIDNEDNAFTVIYTSPAMAQKWVDLHRLCGFRVEWGCYEMRCRWHHRGMKNEHYA</sequence>
<evidence type="ECO:0000313" key="2">
    <source>
        <dbReference type="Proteomes" id="UP000254877"/>
    </source>
</evidence>
<reference evidence="1 2" key="1">
    <citation type="submission" date="2018-06" db="EMBL/GenBank/DDBJ databases">
        <authorList>
            <consortium name="Pathogen Informatics"/>
            <person name="Doyle S."/>
        </authorList>
    </citation>
    <scope>NUCLEOTIDE SEQUENCE [LARGE SCALE GENOMIC DNA]</scope>
    <source>
        <strain evidence="1 2">NCTC7928</strain>
    </source>
</reference>
<dbReference type="AlphaFoldDB" id="A0A376LKT1"/>